<keyword evidence="3" id="KW-0227">DNA damage</keyword>
<feature type="domain" description="Rad4 beta-hairpin" evidence="8">
    <location>
        <begin position="562"/>
        <end position="637"/>
    </location>
</feature>
<dbReference type="Gene3D" id="3.90.260.10">
    <property type="entry name" value="Transglutaminase-like"/>
    <property type="match status" value="1"/>
</dbReference>
<dbReference type="SMART" id="SM01031">
    <property type="entry name" value="BHD_2"/>
    <property type="match status" value="1"/>
</dbReference>
<proteinExistence type="inferred from homology"/>
<dbReference type="Proteomes" id="UP000015453">
    <property type="component" value="Unassembled WGS sequence"/>
</dbReference>
<dbReference type="InterPro" id="IPR018325">
    <property type="entry name" value="Rad4/PNGase_transGLS-fold"/>
</dbReference>
<accession>S8CJW2</accession>
<dbReference type="GO" id="GO:0071942">
    <property type="term" value="C:XPC complex"/>
    <property type="evidence" value="ECO:0007669"/>
    <property type="project" value="TreeGrafter"/>
</dbReference>
<dbReference type="InterPro" id="IPR018326">
    <property type="entry name" value="Rad4_beta-hairpin_dom1"/>
</dbReference>
<evidence type="ECO:0000313" key="10">
    <source>
        <dbReference type="Proteomes" id="UP000015453"/>
    </source>
</evidence>
<evidence type="ECO:0008006" key="11">
    <source>
        <dbReference type="Google" id="ProtNLM"/>
    </source>
</evidence>
<dbReference type="AlphaFoldDB" id="S8CJW2"/>
<dbReference type="Pfam" id="PF10404">
    <property type="entry name" value="BHD_2"/>
    <property type="match status" value="1"/>
</dbReference>
<evidence type="ECO:0000256" key="5">
    <source>
        <dbReference type="ARBA" id="ARBA00023242"/>
    </source>
</evidence>
<feature type="non-terminal residue" evidence="9">
    <location>
        <position position="682"/>
    </location>
</feature>
<keyword evidence="4" id="KW-0234">DNA repair</keyword>
<dbReference type="Pfam" id="PF10405">
    <property type="entry name" value="BHD_3"/>
    <property type="match status" value="1"/>
</dbReference>
<dbReference type="InterPro" id="IPR036985">
    <property type="entry name" value="Transglutaminase-like_sf"/>
</dbReference>
<organism evidence="9 10">
    <name type="scientific">Genlisea aurea</name>
    <dbReference type="NCBI Taxonomy" id="192259"/>
    <lineage>
        <taxon>Eukaryota</taxon>
        <taxon>Viridiplantae</taxon>
        <taxon>Streptophyta</taxon>
        <taxon>Embryophyta</taxon>
        <taxon>Tracheophyta</taxon>
        <taxon>Spermatophyta</taxon>
        <taxon>Magnoliopsida</taxon>
        <taxon>eudicotyledons</taxon>
        <taxon>Gunneridae</taxon>
        <taxon>Pentapetalae</taxon>
        <taxon>asterids</taxon>
        <taxon>lamiids</taxon>
        <taxon>Lamiales</taxon>
        <taxon>Lentibulariaceae</taxon>
        <taxon>Genlisea</taxon>
    </lineage>
</organism>
<dbReference type="SMART" id="SM01030">
    <property type="entry name" value="BHD_1"/>
    <property type="match status" value="1"/>
</dbReference>
<comment type="caution">
    <text evidence="9">The sequence shown here is derived from an EMBL/GenBank/DDBJ whole genome shotgun (WGS) entry which is preliminary data.</text>
</comment>
<sequence>DEDNYSDDCIWEDGSALEASSKKDSERGCLVDGISVELDISQEVSGKVPTRRASSEEKEIAELVHKTHLLCLLGRGRLMDSACDDPLIQASLLSLVPDHLFKTLQNPKLTSSCLSQLVGWFRNNFRVRSSNISERSCHSSLVSLLQTREGTPEAVAGLSVSLFRALNLAARFVSMLDVAPLKPEATKSNSMEKSMKRKGDIFSSPTLMIADPGLPSSDSISSESNIAVGKSIQYGWKNQDSCISNKRKDKMLDDPSVSGVPVDISESKRKGDVEFELQMEVALAATAIISSGSPNATTPPYKKLKRDFSNGLSTAMGSKKTGAPIYWSEVFCNGENLTGRWVHVDAVSAIVDGEGNVEAAAAACKKSLRYAVAFSGNGAKDVTRRYCVKWYKIASERVDSTWWDSVLAPLKELESGTTERSTRSSMEDSELVTRALTEPLPTNQQQAYRNHQLYAIERWIKKYEVLHPKEPVLGYCGGHPVYPRTCVQKLHTKEMWLREGLQVKAGESPAKVLYMMHSEAKRKQQPVDHDGNRRDEETTATALYGKWQTEPLRLPRAVDGIVPKNERGQVEVWSEKCIPPGTVHLRYPRIGGVARKLGIDFAPAMVGFEWRRGGGSVPVFDGIVLCSEFEDAVMEAYSEEEGRREGEEKRRREMDACRRWHQLLSSLATLRRLNCSYGDGKA</sequence>
<dbReference type="InterPro" id="IPR018327">
    <property type="entry name" value="BHD_2"/>
</dbReference>
<evidence type="ECO:0000256" key="2">
    <source>
        <dbReference type="ARBA" id="ARBA00009525"/>
    </source>
</evidence>
<dbReference type="EMBL" id="AUSU01004498">
    <property type="protein sequence ID" value="EPS64981.1"/>
    <property type="molecule type" value="Genomic_DNA"/>
</dbReference>
<reference evidence="9 10" key="1">
    <citation type="journal article" date="2013" name="BMC Genomics">
        <title>The miniature genome of a carnivorous plant Genlisea aurea contains a low number of genes and short non-coding sequences.</title>
        <authorList>
            <person name="Leushkin E.V."/>
            <person name="Sutormin R.A."/>
            <person name="Nabieva E.R."/>
            <person name="Penin A.A."/>
            <person name="Kondrashov A.S."/>
            <person name="Logacheva M.D."/>
        </authorList>
    </citation>
    <scope>NUCLEOTIDE SEQUENCE [LARGE SCALE GENOMIC DNA]</scope>
</reference>
<dbReference type="Pfam" id="PF10403">
    <property type="entry name" value="BHD_1"/>
    <property type="match status" value="1"/>
</dbReference>
<dbReference type="SMART" id="SM01032">
    <property type="entry name" value="BHD_3"/>
    <property type="match status" value="1"/>
</dbReference>
<dbReference type="Pfam" id="PF01841">
    <property type="entry name" value="Transglut_core"/>
    <property type="match status" value="1"/>
</dbReference>
<gene>
    <name evidence="9" type="ORF">M569_09796</name>
</gene>
<protein>
    <recommendedName>
        <fullName evidence="11">Rad4 beta-hairpin domain-containing protein</fullName>
    </recommendedName>
</protein>
<dbReference type="GO" id="GO:0006298">
    <property type="term" value="P:mismatch repair"/>
    <property type="evidence" value="ECO:0007669"/>
    <property type="project" value="TreeGrafter"/>
</dbReference>
<dbReference type="GO" id="GO:0000111">
    <property type="term" value="C:nucleotide-excision repair factor 2 complex"/>
    <property type="evidence" value="ECO:0007669"/>
    <property type="project" value="TreeGrafter"/>
</dbReference>
<dbReference type="InterPro" id="IPR002931">
    <property type="entry name" value="Transglutaminase-like"/>
</dbReference>
<dbReference type="Gene3D" id="2.20.20.110">
    <property type="entry name" value="Rad4, beta-hairpin domain BHD1"/>
    <property type="match status" value="1"/>
</dbReference>
<dbReference type="GO" id="GO:0003684">
    <property type="term" value="F:damaged DNA binding"/>
    <property type="evidence" value="ECO:0007669"/>
    <property type="project" value="InterPro"/>
</dbReference>
<dbReference type="PANTHER" id="PTHR12135:SF0">
    <property type="entry name" value="DNA REPAIR PROTEIN COMPLEMENTING XP-C CELLS"/>
    <property type="match status" value="1"/>
</dbReference>
<keyword evidence="5" id="KW-0539">Nucleus</keyword>
<dbReference type="Pfam" id="PF03835">
    <property type="entry name" value="Rad4"/>
    <property type="match status" value="1"/>
</dbReference>
<evidence type="ECO:0000259" key="8">
    <source>
        <dbReference type="SMART" id="SM01032"/>
    </source>
</evidence>
<comment type="subcellular location">
    <subcellularLocation>
        <location evidence="1">Nucleus</location>
    </subcellularLocation>
</comment>
<evidence type="ECO:0000259" key="6">
    <source>
        <dbReference type="SMART" id="SM01030"/>
    </source>
</evidence>
<evidence type="ECO:0000256" key="3">
    <source>
        <dbReference type="ARBA" id="ARBA00022763"/>
    </source>
</evidence>
<dbReference type="Gene3D" id="3.30.70.2460">
    <property type="entry name" value="Rad4, beta-hairpin domain BHD3"/>
    <property type="match status" value="1"/>
</dbReference>
<evidence type="ECO:0000259" key="7">
    <source>
        <dbReference type="SMART" id="SM01031"/>
    </source>
</evidence>
<dbReference type="InterPro" id="IPR004583">
    <property type="entry name" value="DNA_repair_Rad4"/>
</dbReference>
<dbReference type="OrthoDB" id="300780at2759"/>
<name>S8CJW2_9LAMI</name>
<dbReference type="SUPFAM" id="SSF54001">
    <property type="entry name" value="Cysteine proteinases"/>
    <property type="match status" value="1"/>
</dbReference>
<evidence type="ECO:0000256" key="1">
    <source>
        <dbReference type="ARBA" id="ARBA00004123"/>
    </source>
</evidence>
<dbReference type="GO" id="GO:0006289">
    <property type="term" value="P:nucleotide-excision repair"/>
    <property type="evidence" value="ECO:0007669"/>
    <property type="project" value="InterPro"/>
</dbReference>
<dbReference type="InterPro" id="IPR042488">
    <property type="entry name" value="Rad4_BHD3_sf"/>
</dbReference>
<feature type="domain" description="Rad4 beta-hairpin" evidence="6">
    <location>
        <begin position="436"/>
        <end position="488"/>
    </location>
</feature>
<dbReference type="InterPro" id="IPR018328">
    <property type="entry name" value="Rad4_beta-hairpin_dom3"/>
</dbReference>
<dbReference type="InterPro" id="IPR038765">
    <property type="entry name" value="Papain-like_cys_pep_sf"/>
</dbReference>
<comment type="similarity">
    <text evidence="2">Belongs to the XPC family.</text>
</comment>
<dbReference type="GO" id="GO:0005737">
    <property type="term" value="C:cytoplasm"/>
    <property type="evidence" value="ECO:0007669"/>
    <property type="project" value="TreeGrafter"/>
</dbReference>
<feature type="domain" description="Rad4 beta-hairpin" evidence="7">
    <location>
        <begin position="490"/>
        <end position="555"/>
    </location>
</feature>
<evidence type="ECO:0000313" key="9">
    <source>
        <dbReference type="EMBL" id="EPS64981.1"/>
    </source>
</evidence>
<dbReference type="FunFam" id="3.30.70.2460:FF:000001">
    <property type="entry name" value="DNA repair protein Rad4 family"/>
    <property type="match status" value="1"/>
</dbReference>
<evidence type="ECO:0000256" key="4">
    <source>
        <dbReference type="ARBA" id="ARBA00023204"/>
    </source>
</evidence>
<dbReference type="GO" id="GO:0003697">
    <property type="term" value="F:single-stranded DNA binding"/>
    <property type="evidence" value="ECO:0007669"/>
    <property type="project" value="TreeGrafter"/>
</dbReference>
<keyword evidence="10" id="KW-1185">Reference proteome</keyword>
<dbReference type="PANTHER" id="PTHR12135">
    <property type="entry name" value="DNA REPAIR PROTEIN XP-C / RAD4"/>
    <property type="match status" value="1"/>
</dbReference>
<feature type="non-terminal residue" evidence="9">
    <location>
        <position position="1"/>
    </location>
</feature>